<organism evidence="2 3">
    <name type="scientific">Virgisporangium aliadipatigenens</name>
    <dbReference type="NCBI Taxonomy" id="741659"/>
    <lineage>
        <taxon>Bacteria</taxon>
        <taxon>Bacillati</taxon>
        <taxon>Actinomycetota</taxon>
        <taxon>Actinomycetes</taxon>
        <taxon>Micromonosporales</taxon>
        <taxon>Micromonosporaceae</taxon>
        <taxon>Virgisporangium</taxon>
    </lineage>
</organism>
<dbReference type="AlphaFoldDB" id="A0A8J3YJ33"/>
<dbReference type="SUPFAM" id="SSF51905">
    <property type="entry name" value="FAD/NAD(P)-binding domain"/>
    <property type="match status" value="1"/>
</dbReference>
<dbReference type="InterPro" id="IPR002938">
    <property type="entry name" value="FAD-bd"/>
</dbReference>
<dbReference type="EMBL" id="BOPF01000005">
    <property type="protein sequence ID" value="GIJ44915.1"/>
    <property type="molecule type" value="Genomic_DNA"/>
</dbReference>
<keyword evidence="2" id="KW-0560">Oxidoreductase</keyword>
<proteinExistence type="predicted"/>
<protein>
    <submittedName>
        <fullName evidence="2">FAD-binding monooxygenase</fullName>
    </submittedName>
</protein>
<sequence length="425" mass="45738">MIGAGPAGLTAARVLADRFDRVVVLDRDELTGADVPGPQPHVILVAGQRAIEELFPGLPKELVEAGAAVVETGSELILHRYGRTWPPMHVRSHMITMTRPLLERAIRRRVADLPHVEIKGGSAVAGLTGDGHRVTGVRFSAGTSTDADLVVDCTGRHALSDAWLLALGATPPEVSEVTAGITYASRLLRRKSGDLPAGQALCVLPSPPEEKRLGVALPVEDDQWLVTLGGWHGEHAGTGDEEYLAYARALPHPALADLLERAEPVSDVAVRHFPSSRWRHFERLRALPAGYVAVGDAYCSFNPVHGQGVTAAALQAQALGWVLDREPDGPVTARFAREFHRAAAAVVQTPWRFAVGGDFDYPETTGSRPRGTGLVNRYAARLHDAARTSVEVRRTFYSVQHLVSPASALFTPQMMAQVIKASGRP</sequence>
<dbReference type="PANTHER" id="PTHR43422:SF3">
    <property type="entry name" value="THIAMINE THIAZOLE SYNTHASE"/>
    <property type="match status" value="1"/>
</dbReference>
<dbReference type="GO" id="GO:0071949">
    <property type="term" value="F:FAD binding"/>
    <property type="evidence" value="ECO:0007669"/>
    <property type="project" value="InterPro"/>
</dbReference>
<evidence type="ECO:0000313" key="2">
    <source>
        <dbReference type="EMBL" id="GIJ44915.1"/>
    </source>
</evidence>
<gene>
    <name evidence="2" type="ORF">Val02_18010</name>
</gene>
<accession>A0A8J3YJ33</accession>
<evidence type="ECO:0000259" key="1">
    <source>
        <dbReference type="Pfam" id="PF01494"/>
    </source>
</evidence>
<dbReference type="Pfam" id="PF01494">
    <property type="entry name" value="FAD_binding_3"/>
    <property type="match status" value="1"/>
</dbReference>
<dbReference type="Proteomes" id="UP000619260">
    <property type="component" value="Unassembled WGS sequence"/>
</dbReference>
<evidence type="ECO:0000313" key="3">
    <source>
        <dbReference type="Proteomes" id="UP000619260"/>
    </source>
</evidence>
<comment type="caution">
    <text evidence="2">The sequence shown here is derived from an EMBL/GenBank/DDBJ whole genome shotgun (WGS) entry which is preliminary data.</text>
</comment>
<feature type="domain" description="FAD-binding" evidence="1">
    <location>
        <begin position="2"/>
        <end position="341"/>
    </location>
</feature>
<dbReference type="InterPro" id="IPR036188">
    <property type="entry name" value="FAD/NAD-bd_sf"/>
</dbReference>
<keyword evidence="2" id="KW-0503">Monooxygenase</keyword>
<reference evidence="2" key="1">
    <citation type="submission" date="2021-01" db="EMBL/GenBank/DDBJ databases">
        <title>Whole genome shotgun sequence of Virgisporangium aliadipatigenens NBRC 105644.</title>
        <authorList>
            <person name="Komaki H."/>
            <person name="Tamura T."/>
        </authorList>
    </citation>
    <scope>NUCLEOTIDE SEQUENCE</scope>
    <source>
        <strain evidence="2">NBRC 105644</strain>
    </source>
</reference>
<dbReference type="Gene3D" id="3.50.50.60">
    <property type="entry name" value="FAD/NAD(P)-binding domain"/>
    <property type="match status" value="1"/>
</dbReference>
<keyword evidence="3" id="KW-1185">Reference proteome</keyword>
<dbReference type="GO" id="GO:0004497">
    <property type="term" value="F:monooxygenase activity"/>
    <property type="evidence" value="ECO:0007669"/>
    <property type="project" value="UniProtKB-KW"/>
</dbReference>
<name>A0A8J3YJ33_9ACTN</name>
<dbReference type="PANTHER" id="PTHR43422">
    <property type="entry name" value="THIAMINE THIAZOLE SYNTHASE"/>
    <property type="match status" value="1"/>
</dbReference>